<protein>
    <submittedName>
        <fullName evidence="2">Acetyltransferase, GNAT family</fullName>
    </submittedName>
</protein>
<dbReference type="InterPro" id="IPR000182">
    <property type="entry name" value="GNAT_dom"/>
</dbReference>
<dbReference type="GO" id="GO:0016747">
    <property type="term" value="F:acyltransferase activity, transferring groups other than amino-acyl groups"/>
    <property type="evidence" value="ECO:0007669"/>
    <property type="project" value="InterPro"/>
</dbReference>
<reference evidence="3" key="1">
    <citation type="submission" date="2016-01" db="EMBL/GenBank/DDBJ databases">
        <authorList>
            <person name="Mitreva M."/>
            <person name="Pepin K.H."/>
            <person name="Mihindukulasuriya K.A."/>
            <person name="Fulton R."/>
            <person name="Fronick C."/>
            <person name="O'Laughlin M."/>
            <person name="Miner T."/>
            <person name="Herter B."/>
            <person name="Rosa B.A."/>
            <person name="Cordes M."/>
            <person name="Tomlinson C."/>
            <person name="Wollam A."/>
            <person name="Palsikar V.B."/>
            <person name="Mardis E.R."/>
            <person name="Wilson R.K."/>
        </authorList>
    </citation>
    <scope>NUCLEOTIDE SEQUENCE [LARGE SCALE GENOMIC DNA]</scope>
    <source>
        <strain evidence="3">MJR7716</strain>
    </source>
</reference>
<keyword evidence="2" id="KW-0808">Transferase</keyword>
<dbReference type="PANTHER" id="PTHR43415">
    <property type="entry name" value="SPERMIDINE N(1)-ACETYLTRANSFERASE"/>
    <property type="match status" value="1"/>
</dbReference>
<dbReference type="STRING" id="28128.HMPREF3226_01988"/>
<dbReference type="OrthoDB" id="893030at2"/>
<dbReference type="Pfam" id="PF13302">
    <property type="entry name" value="Acetyltransf_3"/>
    <property type="match status" value="1"/>
</dbReference>
<accession>A0A133PZ53</accession>
<dbReference type="Proteomes" id="UP000070533">
    <property type="component" value="Unassembled WGS sequence"/>
</dbReference>
<dbReference type="Gene3D" id="3.40.630.30">
    <property type="match status" value="1"/>
</dbReference>
<evidence type="ECO:0000313" key="2">
    <source>
        <dbReference type="EMBL" id="KXA35680.1"/>
    </source>
</evidence>
<sequence>MDKQIKDIYLRALEPEDLDLLYQIENEDEVWNVGSSNVPYSRYTLLNYIANASNDIYVDGQVRLIVENVDKQVVGIIDLVNFEPIHQRAEIGFIILNKYRGQGYGYAAIRKVLEYAKDTLHLWQLYAYVEISNEASLNCLKTLGFEETAKLKDWFFHDGKYWNASIMQFFL</sequence>
<feature type="domain" description="N-acetyltransferase" evidence="1">
    <location>
        <begin position="8"/>
        <end position="171"/>
    </location>
</feature>
<organism evidence="2 3">
    <name type="scientific">Prevotella corporis</name>
    <dbReference type="NCBI Taxonomy" id="28128"/>
    <lineage>
        <taxon>Bacteria</taxon>
        <taxon>Pseudomonadati</taxon>
        <taxon>Bacteroidota</taxon>
        <taxon>Bacteroidia</taxon>
        <taxon>Bacteroidales</taxon>
        <taxon>Prevotellaceae</taxon>
        <taxon>Prevotella</taxon>
    </lineage>
</organism>
<comment type="caution">
    <text evidence="2">The sequence shown here is derived from an EMBL/GenBank/DDBJ whole genome shotgun (WGS) entry which is preliminary data.</text>
</comment>
<name>A0A133PZ53_9BACT</name>
<dbReference type="eggNOG" id="COG1670">
    <property type="taxonomic scope" value="Bacteria"/>
</dbReference>
<proteinExistence type="predicted"/>
<dbReference type="AlphaFoldDB" id="A0A133PZ53"/>
<dbReference type="PROSITE" id="PS51186">
    <property type="entry name" value="GNAT"/>
    <property type="match status" value="1"/>
</dbReference>
<dbReference type="RefSeq" id="WP_025877585.1">
    <property type="nucleotide sequence ID" value="NZ_BAAAXP010000066.1"/>
</dbReference>
<evidence type="ECO:0000313" key="3">
    <source>
        <dbReference type="Proteomes" id="UP000070533"/>
    </source>
</evidence>
<dbReference type="CDD" id="cd04301">
    <property type="entry name" value="NAT_SF"/>
    <property type="match status" value="1"/>
</dbReference>
<dbReference type="SUPFAM" id="SSF55729">
    <property type="entry name" value="Acyl-CoA N-acyltransferases (Nat)"/>
    <property type="match status" value="1"/>
</dbReference>
<dbReference type="InterPro" id="IPR016181">
    <property type="entry name" value="Acyl_CoA_acyltransferase"/>
</dbReference>
<keyword evidence="3" id="KW-1185">Reference proteome</keyword>
<gene>
    <name evidence="2" type="ORF">HMPREF3226_01988</name>
</gene>
<dbReference type="PANTHER" id="PTHR43415:SF3">
    <property type="entry name" value="GNAT-FAMILY ACETYLTRANSFERASE"/>
    <property type="match status" value="1"/>
</dbReference>
<dbReference type="EMBL" id="LRQG01000179">
    <property type="protein sequence ID" value="KXA35680.1"/>
    <property type="molecule type" value="Genomic_DNA"/>
</dbReference>
<evidence type="ECO:0000259" key="1">
    <source>
        <dbReference type="PROSITE" id="PS51186"/>
    </source>
</evidence>
<dbReference type="PATRIC" id="fig|28128.5.peg.2047"/>